<keyword evidence="4" id="KW-0413">Isomerase</keyword>
<comment type="similarity">
    <text evidence="1">Belongs to the DSD1 family.</text>
</comment>
<dbReference type="Pfam" id="PF01168">
    <property type="entry name" value="Ala_racemase_N"/>
    <property type="match status" value="1"/>
</dbReference>
<keyword evidence="2" id="KW-0456">Lyase</keyword>
<keyword evidence="5" id="KW-1185">Reference proteome</keyword>
<protein>
    <submittedName>
        <fullName evidence="4">Alanine racemase</fullName>
        <ecNumber evidence="4">5.1.1.1</ecNumber>
    </submittedName>
</protein>
<dbReference type="Proteomes" id="UP001596989">
    <property type="component" value="Unassembled WGS sequence"/>
</dbReference>
<dbReference type="InterPro" id="IPR001608">
    <property type="entry name" value="Ala_racemase_N"/>
</dbReference>
<dbReference type="RefSeq" id="WP_377565953.1">
    <property type="nucleotide sequence ID" value="NZ_JBHTJZ010000024.1"/>
</dbReference>
<sequence>MSRDWTLAQGVETPCIVINSDAVDTNIARMAAAIHRLGVSLRPHAKTHKLPEMAKRQLTAGAAGITVAKLGEAEVLAAAGVKDLFVAYPVVGQPKLERAIKLAQSGVRLIIGVDSLEGAAMISSAAVLADCPLELRLEIESGLQRTGADPGAAVELAQNIDALEGVSLTGIFTYRGAMLQGRATMDLQAAGHEEGRLMVRVADAMSAAGLDIRDVSVGSSPTALYAAEIDGITEVRPGTYIYQDRMQAAFGLCSLDDCAGAVWATVVSRPARDRIVIDGGSKTFATDVQPDKAPLHLKGFGHIVGDEEAVFLRMNEEHGVIAVTPDSLYEVGDMIAIIPNHICSTVNLHNYVYLQDTDGALTRTAVAARGLLV</sequence>
<dbReference type="EMBL" id="JBHTJZ010000024">
    <property type="protein sequence ID" value="MFD0960953.1"/>
    <property type="molecule type" value="Genomic_DNA"/>
</dbReference>
<evidence type="ECO:0000256" key="2">
    <source>
        <dbReference type="ARBA" id="ARBA00023239"/>
    </source>
</evidence>
<dbReference type="Gene3D" id="3.20.20.10">
    <property type="entry name" value="Alanine racemase"/>
    <property type="match status" value="1"/>
</dbReference>
<evidence type="ECO:0000256" key="1">
    <source>
        <dbReference type="ARBA" id="ARBA00005323"/>
    </source>
</evidence>
<dbReference type="InterPro" id="IPR051466">
    <property type="entry name" value="D-amino_acid_metab_enzyme"/>
</dbReference>
<name>A0ABW3HTT7_9BACL</name>
<accession>A0ABW3HTT7</accession>
<dbReference type="Gene3D" id="2.40.37.20">
    <property type="entry name" value="D-serine dehydratase-like domain"/>
    <property type="match status" value="1"/>
</dbReference>
<dbReference type="SUPFAM" id="SSF51419">
    <property type="entry name" value="PLP-binding barrel"/>
    <property type="match status" value="1"/>
</dbReference>
<comment type="caution">
    <text evidence="4">The sequence shown here is derived from an EMBL/GenBank/DDBJ whole genome shotgun (WGS) entry which is preliminary data.</text>
</comment>
<dbReference type="InterPro" id="IPR026956">
    <property type="entry name" value="D-ser_dehydrat-like_dom"/>
</dbReference>
<gene>
    <name evidence="4" type="ORF">ACFQ2I_16300</name>
</gene>
<dbReference type="GO" id="GO:0008784">
    <property type="term" value="F:alanine racemase activity"/>
    <property type="evidence" value="ECO:0007669"/>
    <property type="project" value="UniProtKB-EC"/>
</dbReference>
<evidence type="ECO:0000313" key="5">
    <source>
        <dbReference type="Proteomes" id="UP001596989"/>
    </source>
</evidence>
<dbReference type="EC" id="5.1.1.1" evidence="4"/>
<evidence type="ECO:0000313" key="4">
    <source>
        <dbReference type="EMBL" id="MFD0960953.1"/>
    </source>
</evidence>
<proteinExistence type="inferred from homology"/>
<organism evidence="4 5">
    <name type="scientific">Paenibacillus chungangensis</name>
    <dbReference type="NCBI Taxonomy" id="696535"/>
    <lineage>
        <taxon>Bacteria</taxon>
        <taxon>Bacillati</taxon>
        <taxon>Bacillota</taxon>
        <taxon>Bacilli</taxon>
        <taxon>Bacillales</taxon>
        <taxon>Paenibacillaceae</taxon>
        <taxon>Paenibacillus</taxon>
    </lineage>
</organism>
<dbReference type="SMART" id="SM01119">
    <property type="entry name" value="D-ser_dehydrat"/>
    <property type="match status" value="1"/>
</dbReference>
<dbReference type="PANTHER" id="PTHR28004">
    <property type="entry name" value="ZGC:162816-RELATED"/>
    <property type="match status" value="1"/>
</dbReference>
<evidence type="ECO:0000259" key="3">
    <source>
        <dbReference type="SMART" id="SM01119"/>
    </source>
</evidence>
<dbReference type="PANTHER" id="PTHR28004:SF2">
    <property type="entry name" value="D-SERINE DEHYDRATASE"/>
    <property type="match status" value="1"/>
</dbReference>
<dbReference type="InterPro" id="IPR029066">
    <property type="entry name" value="PLP-binding_barrel"/>
</dbReference>
<dbReference type="Pfam" id="PF14031">
    <property type="entry name" value="D-ser_dehydrat"/>
    <property type="match status" value="1"/>
</dbReference>
<dbReference type="InterPro" id="IPR042208">
    <property type="entry name" value="D-ser_dehydrat-like_sf"/>
</dbReference>
<feature type="domain" description="D-serine dehydratase-like" evidence="3">
    <location>
        <begin position="259"/>
        <end position="356"/>
    </location>
</feature>
<reference evidence="5" key="1">
    <citation type="journal article" date="2019" name="Int. J. Syst. Evol. Microbiol.">
        <title>The Global Catalogue of Microorganisms (GCM) 10K type strain sequencing project: providing services to taxonomists for standard genome sequencing and annotation.</title>
        <authorList>
            <consortium name="The Broad Institute Genomics Platform"/>
            <consortium name="The Broad Institute Genome Sequencing Center for Infectious Disease"/>
            <person name="Wu L."/>
            <person name="Ma J."/>
        </authorList>
    </citation>
    <scope>NUCLEOTIDE SEQUENCE [LARGE SCALE GENOMIC DNA]</scope>
    <source>
        <strain evidence="5">CCUG 59129</strain>
    </source>
</reference>